<accession>A0AAD4BST8</accession>
<gene>
    <name evidence="2" type="ORF">L210DRAFT_3631257</name>
</gene>
<feature type="non-terminal residue" evidence="2">
    <location>
        <position position="240"/>
    </location>
</feature>
<evidence type="ECO:0000313" key="2">
    <source>
        <dbReference type="EMBL" id="KAF8438492.1"/>
    </source>
</evidence>
<organism evidence="2 3">
    <name type="scientific">Boletus edulis BED1</name>
    <dbReference type="NCBI Taxonomy" id="1328754"/>
    <lineage>
        <taxon>Eukaryota</taxon>
        <taxon>Fungi</taxon>
        <taxon>Dikarya</taxon>
        <taxon>Basidiomycota</taxon>
        <taxon>Agaricomycotina</taxon>
        <taxon>Agaricomycetes</taxon>
        <taxon>Agaricomycetidae</taxon>
        <taxon>Boletales</taxon>
        <taxon>Boletineae</taxon>
        <taxon>Boletaceae</taxon>
        <taxon>Boletoideae</taxon>
        <taxon>Boletus</taxon>
    </lineage>
</organism>
<comment type="caution">
    <text evidence="2">The sequence shown here is derived from an EMBL/GenBank/DDBJ whole genome shotgun (WGS) entry which is preliminary data.</text>
</comment>
<dbReference type="AlphaFoldDB" id="A0AAD4BST8"/>
<keyword evidence="3" id="KW-1185">Reference proteome</keyword>
<evidence type="ECO:0000256" key="1">
    <source>
        <dbReference type="SAM" id="MobiDB-lite"/>
    </source>
</evidence>
<evidence type="ECO:0000313" key="3">
    <source>
        <dbReference type="Proteomes" id="UP001194468"/>
    </source>
</evidence>
<protein>
    <submittedName>
        <fullName evidence="2">Uncharacterized protein</fullName>
    </submittedName>
</protein>
<reference evidence="2" key="1">
    <citation type="submission" date="2019-10" db="EMBL/GenBank/DDBJ databases">
        <authorList>
            <consortium name="DOE Joint Genome Institute"/>
            <person name="Kuo A."/>
            <person name="Miyauchi S."/>
            <person name="Kiss E."/>
            <person name="Drula E."/>
            <person name="Kohler A."/>
            <person name="Sanchez-Garcia M."/>
            <person name="Andreopoulos B."/>
            <person name="Barry K.W."/>
            <person name="Bonito G."/>
            <person name="Buee M."/>
            <person name="Carver A."/>
            <person name="Chen C."/>
            <person name="Cichocki N."/>
            <person name="Clum A."/>
            <person name="Culley D."/>
            <person name="Crous P.W."/>
            <person name="Fauchery L."/>
            <person name="Girlanda M."/>
            <person name="Hayes R."/>
            <person name="Keri Z."/>
            <person name="LaButti K."/>
            <person name="Lipzen A."/>
            <person name="Lombard V."/>
            <person name="Magnuson J."/>
            <person name="Maillard F."/>
            <person name="Morin E."/>
            <person name="Murat C."/>
            <person name="Nolan M."/>
            <person name="Ohm R."/>
            <person name="Pangilinan J."/>
            <person name="Pereira M."/>
            <person name="Perotto S."/>
            <person name="Peter M."/>
            <person name="Riley R."/>
            <person name="Sitrit Y."/>
            <person name="Stielow B."/>
            <person name="Szollosi G."/>
            <person name="Zifcakova L."/>
            <person name="Stursova M."/>
            <person name="Spatafora J.W."/>
            <person name="Tedersoo L."/>
            <person name="Vaario L.-M."/>
            <person name="Yamada A."/>
            <person name="Yan M."/>
            <person name="Wang P."/>
            <person name="Xu J."/>
            <person name="Bruns T."/>
            <person name="Baldrian P."/>
            <person name="Vilgalys R."/>
            <person name="Henrissat B."/>
            <person name="Grigoriev I.V."/>
            <person name="Hibbett D."/>
            <person name="Nagy L.G."/>
            <person name="Martin F.M."/>
        </authorList>
    </citation>
    <scope>NUCLEOTIDE SEQUENCE</scope>
    <source>
        <strain evidence="2">BED1</strain>
    </source>
</reference>
<sequence>MGPPRTHSALARAEWATSPINTQRETPPKDPKTIAHGTQDASPSTPSPLQNMTVLQSDLPNQGKWLEAILLVAVNDRRDPEYRSRRLIETIFDRRQFWNNHKVLKLGIREPYLAATCIVESTWDIQTSGLTLVPLLLFFSTQSSISGMYIHSFIGSVLNKVLARSQSLSKISSFTLKSGVNSWLQEDSTSNLLWVRPCEQRIAQKRQKIAPIGEDLWILTGMIAPCSAYRFTRSCMLESP</sequence>
<proteinExistence type="predicted"/>
<feature type="region of interest" description="Disordered" evidence="1">
    <location>
        <begin position="1"/>
        <end position="47"/>
    </location>
</feature>
<name>A0AAD4BST8_BOLED</name>
<dbReference type="EMBL" id="WHUW01000016">
    <property type="protein sequence ID" value="KAF8438492.1"/>
    <property type="molecule type" value="Genomic_DNA"/>
</dbReference>
<dbReference type="Proteomes" id="UP001194468">
    <property type="component" value="Unassembled WGS sequence"/>
</dbReference>
<reference evidence="2" key="2">
    <citation type="journal article" date="2020" name="Nat. Commun.">
        <title>Large-scale genome sequencing of mycorrhizal fungi provides insights into the early evolution of symbiotic traits.</title>
        <authorList>
            <person name="Miyauchi S."/>
            <person name="Kiss E."/>
            <person name="Kuo A."/>
            <person name="Drula E."/>
            <person name="Kohler A."/>
            <person name="Sanchez-Garcia M."/>
            <person name="Morin E."/>
            <person name="Andreopoulos B."/>
            <person name="Barry K.W."/>
            <person name="Bonito G."/>
            <person name="Buee M."/>
            <person name="Carver A."/>
            <person name="Chen C."/>
            <person name="Cichocki N."/>
            <person name="Clum A."/>
            <person name="Culley D."/>
            <person name="Crous P.W."/>
            <person name="Fauchery L."/>
            <person name="Girlanda M."/>
            <person name="Hayes R.D."/>
            <person name="Keri Z."/>
            <person name="LaButti K."/>
            <person name="Lipzen A."/>
            <person name="Lombard V."/>
            <person name="Magnuson J."/>
            <person name="Maillard F."/>
            <person name="Murat C."/>
            <person name="Nolan M."/>
            <person name="Ohm R.A."/>
            <person name="Pangilinan J."/>
            <person name="Pereira M.F."/>
            <person name="Perotto S."/>
            <person name="Peter M."/>
            <person name="Pfister S."/>
            <person name="Riley R."/>
            <person name="Sitrit Y."/>
            <person name="Stielow J.B."/>
            <person name="Szollosi G."/>
            <person name="Zifcakova L."/>
            <person name="Stursova M."/>
            <person name="Spatafora J.W."/>
            <person name="Tedersoo L."/>
            <person name="Vaario L.M."/>
            <person name="Yamada A."/>
            <person name="Yan M."/>
            <person name="Wang P."/>
            <person name="Xu J."/>
            <person name="Bruns T."/>
            <person name="Baldrian P."/>
            <person name="Vilgalys R."/>
            <person name="Dunand C."/>
            <person name="Henrissat B."/>
            <person name="Grigoriev I.V."/>
            <person name="Hibbett D."/>
            <person name="Nagy L.G."/>
            <person name="Martin F.M."/>
        </authorList>
    </citation>
    <scope>NUCLEOTIDE SEQUENCE</scope>
    <source>
        <strain evidence="2">BED1</strain>
    </source>
</reference>